<gene>
    <name evidence="1" type="ORF">PAECIP111894_02877</name>
</gene>
<reference evidence="1" key="1">
    <citation type="submission" date="2021-12" db="EMBL/GenBank/DDBJ databases">
        <authorList>
            <person name="Criscuolo A."/>
        </authorList>
    </citation>
    <scope>NUCLEOTIDE SEQUENCE</scope>
    <source>
        <strain evidence="1">CIP111894</strain>
    </source>
</reference>
<evidence type="ECO:0008006" key="3">
    <source>
        <dbReference type="Google" id="ProtNLM"/>
    </source>
</evidence>
<organism evidence="1 2">
    <name type="scientific">Paenibacillus pseudetheri</name>
    <dbReference type="NCBI Taxonomy" id="2897682"/>
    <lineage>
        <taxon>Bacteria</taxon>
        <taxon>Bacillati</taxon>
        <taxon>Bacillota</taxon>
        <taxon>Bacilli</taxon>
        <taxon>Bacillales</taxon>
        <taxon>Paenibacillaceae</taxon>
        <taxon>Paenibacillus</taxon>
    </lineage>
</organism>
<sequence length="52" mass="6332">MMPDSSRSFHNIRMFFIAVRYAFREEGQEDRTITKLGGYERNERTIYQAIWI</sequence>
<protein>
    <recommendedName>
        <fullName evidence="3">Transposase</fullName>
    </recommendedName>
</protein>
<dbReference type="EMBL" id="CAKMAB010000013">
    <property type="protein sequence ID" value="CAH1056723.1"/>
    <property type="molecule type" value="Genomic_DNA"/>
</dbReference>
<name>A0ABM9BCS9_9BACL</name>
<evidence type="ECO:0000313" key="2">
    <source>
        <dbReference type="Proteomes" id="UP000838749"/>
    </source>
</evidence>
<accession>A0ABM9BCS9</accession>
<comment type="caution">
    <text evidence="1">The sequence shown here is derived from an EMBL/GenBank/DDBJ whole genome shotgun (WGS) entry which is preliminary data.</text>
</comment>
<keyword evidence="2" id="KW-1185">Reference proteome</keyword>
<proteinExistence type="predicted"/>
<dbReference type="Proteomes" id="UP000838749">
    <property type="component" value="Unassembled WGS sequence"/>
</dbReference>
<evidence type="ECO:0000313" key="1">
    <source>
        <dbReference type="EMBL" id="CAH1056723.1"/>
    </source>
</evidence>